<dbReference type="InterPro" id="IPR025447">
    <property type="entry name" value="DUF4192"/>
</dbReference>
<organism evidence="2 3">
    <name type="scientific">Nocardioides flavescens</name>
    <dbReference type="NCBI Taxonomy" id="2691959"/>
    <lineage>
        <taxon>Bacteria</taxon>
        <taxon>Bacillati</taxon>
        <taxon>Actinomycetota</taxon>
        <taxon>Actinomycetes</taxon>
        <taxon>Propionibacteriales</taxon>
        <taxon>Nocardioidaceae</taxon>
        <taxon>Nocardioides</taxon>
    </lineage>
</organism>
<keyword evidence="3" id="KW-1185">Reference proteome</keyword>
<protein>
    <submittedName>
        <fullName evidence="2">DUF4192 family protein</fullName>
    </submittedName>
</protein>
<dbReference type="Pfam" id="PF13830">
    <property type="entry name" value="DUF4192"/>
    <property type="match status" value="1"/>
</dbReference>
<evidence type="ECO:0000256" key="1">
    <source>
        <dbReference type="SAM" id="MobiDB-lite"/>
    </source>
</evidence>
<accession>A0A6L7EYJ1</accession>
<name>A0A6L7EYJ1_9ACTN</name>
<reference evidence="2 3" key="1">
    <citation type="submission" date="2019-12" db="EMBL/GenBank/DDBJ databases">
        <authorList>
            <person name="Kun Z."/>
        </authorList>
    </citation>
    <scope>NUCLEOTIDE SEQUENCE [LARGE SCALE GENOMIC DNA]</scope>
    <source>
        <strain evidence="2 3">YIM 123512</strain>
    </source>
</reference>
<evidence type="ECO:0000313" key="2">
    <source>
        <dbReference type="EMBL" id="MXG88562.1"/>
    </source>
</evidence>
<dbReference type="RefSeq" id="WP_160875145.1">
    <property type="nucleotide sequence ID" value="NZ_WUEK01000002.1"/>
</dbReference>
<comment type="caution">
    <text evidence="2">The sequence shown here is derived from an EMBL/GenBank/DDBJ whole genome shotgun (WGS) entry which is preliminary data.</text>
</comment>
<dbReference type="EMBL" id="WUEK01000002">
    <property type="protein sequence ID" value="MXG88562.1"/>
    <property type="molecule type" value="Genomic_DNA"/>
</dbReference>
<sequence length="329" mass="35391">MTTTPPAPVHGSGPRPPRRLTARTPEDVLALVPVVLGFVPSDSVVMLTFGGQDTFHGRLDLPPPGADAATLDEGVRMLLDPARRHRVHQVLFVVYGDADSRTRRTVRALRRAFAAARIDVVQVLRTHEGRWYAAGAPRHGVPYRVDDHPFRAQAVLDGIVIHGSRADLELSLRPVSALVDLTRSALVTAGPGSPDEVADLVALRLTTGRFTDVELARVLLGTTGAHGGPGRDVCWATLDRDQAESAVRLWTDAVQRSPEELVAAPAALLAFTAWLAGHGALAWCAVDRCREAEADHPLAQVVDDLLTRAVPPSSFPELLDMLIAPRGRA</sequence>
<proteinExistence type="predicted"/>
<dbReference type="AlphaFoldDB" id="A0A6L7EYJ1"/>
<feature type="region of interest" description="Disordered" evidence="1">
    <location>
        <begin position="1"/>
        <end position="21"/>
    </location>
</feature>
<gene>
    <name evidence="2" type="ORF">GRQ65_03260</name>
</gene>
<evidence type="ECO:0000313" key="3">
    <source>
        <dbReference type="Proteomes" id="UP000473325"/>
    </source>
</evidence>
<dbReference type="Proteomes" id="UP000473325">
    <property type="component" value="Unassembled WGS sequence"/>
</dbReference>